<evidence type="ECO:0000313" key="2">
    <source>
        <dbReference type="Proteomes" id="UP000440004"/>
    </source>
</evidence>
<dbReference type="InterPro" id="IPR013785">
    <property type="entry name" value="Aldolase_TIM"/>
</dbReference>
<dbReference type="InterPro" id="IPR010763">
    <property type="entry name" value="DgaF"/>
</dbReference>
<evidence type="ECO:0000313" key="1">
    <source>
        <dbReference type="EMBL" id="MPW25585.1"/>
    </source>
</evidence>
<dbReference type="NCBIfam" id="NF047796">
    <property type="entry name" value="DhDoxPGlucAldDagF"/>
    <property type="match status" value="1"/>
</dbReference>
<organism evidence="1 2">
    <name type="scientific">Alkalibaculum sporogenes</name>
    <dbReference type="NCBI Taxonomy" id="2655001"/>
    <lineage>
        <taxon>Bacteria</taxon>
        <taxon>Bacillati</taxon>
        <taxon>Bacillota</taxon>
        <taxon>Clostridia</taxon>
        <taxon>Eubacteriales</taxon>
        <taxon>Eubacteriaceae</taxon>
        <taxon>Alkalibaculum</taxon>
    </lineage>
</organism>
<dbReference type="EMBL" id="WHNX01000009">
    <property type="protein sequence ID" value="MPW25585.1"/>
    <property type="molecule type" value="Genomic_DNA"/>
</dbReference>
<keyword evidence="2" id="KW-1185">Reference proteome</keyword>
<sequence length="250" mass="26821">MNLKKFSFYKNKVAVNLLARDLENAKEVQEVLDGHVVIGILSKNFKTVEEGVGYVKTYQKDINTISIGLGDGDPNQWKMAAEIAAETDPGHVNQVFPTAAFTLGLLEGKGCKSTVVNALIRPTGEPGKVIISTGSSSSQMEEAVVSSKVALGMLKDAGLMSVKFFNIGGLKYIDDLKNIAKTAVQVGIPIIEPTGGISLVNIKSIVKVCLDAGIEIVIPHVYSSAIDEKTGLTNPIIVKKIYDEIQSLFK</sequence>
<dbReference type="GO" id="GO:0016829">
    <property type="term" value="F:lyase activity"/>
    <property type="evidence" value="ECO:0007669"/>
    <property type="project" value="UniProtKB-KW"/>
</dbReference>
<dbReference type="NCBIfam" id="TIGR03581">
    <property type="entry name" value="EF_0839"/>
    <property type="match status" value="1"/>
</dbReference>
<dbReference type="Proteomes" id="UP000440004">
    <property type="component" value="Unassembled WGS sequence"/>
</dbReference>
<dbReference type="RefSeq" id="WP_152803194.1">
    <property type="nucleotide sequence ID" value="NZ_WHNX01000009.1"/>
</dbReference>
<name>A0A6A7K874_9FIRM</name>
<reference evidence="1 2" key="1">
    <citation type="submission" date="2019-10" db="EMBL/GenBank/DDBJ databases">
        <title>Alkalibaculum tamaniensis sp.nov., a new alkaliphilic acetogen, isolated on methoxylated aromatics from a mud volcano.</title>
        <authorList>
            <person name="Khomyakova M.A."/>
            <person name="Merkel A.Y."/>
            <person name="Bonch-Osmolovskaya E.A."/>
            <person name="Slobodkin A.I."/>
        </authorList>
    </citation>
    <scope>NUCLEOTIDE SEQUENCE [LARGE SCALE GENOMIC DNA]</scope>
    <source>
        <strain evidence="1 2">M08DMB</strain>
    </source>
</reference>
<dbReference type="AlphaFoldDB" id="A0A6A7K874"/>
<keyword evidence="1" id="KW-0456">Lyase</keyword>
<proteinExistence type="predicted"/>
<dbReference type="Pfam" id="PF07071">
    <property type="entry name" value="KDGP_aldolase"/>
    <property type="match status" value="1"/>
</dbReference>
<dbReference type="Gene3D" id="3.20.20.70">
    <property type="entry name" value="Aldolase class I"/>
    <property type="match status" value="1"/>
</dbReference>
<protein>
    <submittedName>
        <fullName evidence="1">Oxo-acid lyase</fullName>
    </submittedName>
</protein>
<gene>
    <name evidence="1" type="ORF">GC105_07260</name>
</gene>
<accession>A0A6A7K874</accession>
<comment type="caution">
    <text evidence="1">The sequence shown here is derived from an EMBL/GenBank/DDBJ whole genome shotgun (WGS) entry which is preliminary data.</text>
</comment>